<dbReference type="EMBL" id="JARIHO010000103">
    <property type="protein sequence ID" value="KAJ7303709.1"/>
    <property type="molecule type" value="Genomic_DNA"/>
</dbReference>
<feature type="region of interest" description="Disordered" evidence="1">
    <location>
        <begin position="10"/>
        <end position="67"/>
    </location>
</feature>
<evidence type="ECO:0000313" key="2">
    <source>
        <dbReference type="EMBL" id="KAJ7303709.1"/>
    </source>
</evidence>
<dbReference type="Proteomes" id="UP001218218">
    <property type="component" value="Unassembled WGS sequence"/>
</dbReference>
<dbReference type="AlphaFoldDB" id="A0AAD6Z2J2"/>
<feature type="region of interest" description="Disordered" evidence="1">
    <location>
        <begin position="210"/>
        <end position="250"/>
    </location>
</feature>
<feature type="compositionally biased region" description="Polar residues" evidence="1">
    <location>
        <begin position="54"/>
        <end position="67"/>
    </location>
</feature>
<evidence type="ECO:0000256" key="1">
    <source>
        <dbReference type="SAM" id="MobiDB-lite"/>
    </source>
</evidence>
<protein>
    <submittedName>
        <fullName evidence="2">Uncharacterized protein</fullName>
    </submittedName>
</protein>
<feature type="compositionally biased region" description="Basic and acidic residues" evidence="1">
    <location>
        <begin position="211"/>
        <end position="220"/>
    </location>
</feature>
<name>A0AAD6Z2J2_9AGAR</name>
<gene>
    <name evidence="2" type="ORF">DFH08DRAFT_825642</name>
</gene>
<accession>A0AAD6Z2J2</accession>
<feature type="compositionally biased region" description="Basic and acidic residues" evidence="1">
    <location>
        <begin position="16"/>
        <end position="28"/>
    </location>
</feature>
<sequence>MAHWIMKLVGQPNVKNLEHGKRPTRELGESWSKNPTEKPPRQLGGKPFQKPTAKANQKSQPESRVGSQLESWVESQLESWQARKPIGQFIGCQKQKWAPIWIDYAQDKSPGQGLSESPRNVQNSPEMGPKNAFFLGWAGARGPGLKMGSWAIPRNFSGPPAAAHMGGLGYEHDAVQVISGALKRRTRVCTSLVAHERGQRAHASPVTMVENRGHTDKGLEKSTSSVGRQRRHGRRGETVPHATQKRDGRLPRWHKVPISQEQGITEGVEEVKVEDKEQTNHVLATCGLNDRSAFFRPQQPLNISRLCCLISNFRPDALWFSSPPNIYSLLYRTSNHSPSHITNSRATTAISI</sequence>
<reference evidence="2" key="1">
    <citation type="submission" date="2023-03" db="EMBL/GenBank/DDBJ databases">
        <title>Massive genome expansion in bonnet fungi (Mycena s.s.) driven by repeated elements and novel gene families across ecological guilds.</title>
        <authorList>
            <consortium name="Lawrence Berkeley National Laboratory"/>
            <person name="Harder C.B."/>
            <person name="Miyauchi S."/>
            <person name="Viragh M."/>
            <person name="Kuo A."/>
            <person name="Thoen E."/>
            <person name="Andreopoulos B."/>
            <person name="Lu D."/>
            <person name="Skrede I."/>
            <person name="Drula E."/>
            <person name="Henrissat B."/>
            <person name="Morin E."/>
            <person name="Kohler A."/>
            <person name="Barry K."/>
            <person name="LaButti K."/>
            <person name="Morin E."/>
            <person name="Salamov A."/>
            <person name="Lipzen A."/>
            <person name="Mereny Z."/>
            <person name="Hegedus B."/>
            <person name="Baldrian P."/>
            <person name="Stursova M."/>
            <person name="Weitz H."/>
            <person name="Taylor A."/>
            <person name="Grigoriev I.V."/>
            <person name="Nagy L.G."/>
            <person name="Martin F."/>
            <person name="Kauserud H."/>
        </authorList>
    </citation>
    <scope>NUCLEOTIDE SEQUENCE</scope>
    <source>
        <strain evidence="2">CBHHK002</strain>
    </source>
</reference>
<organism evidence="2 3">
    <name type="scientific">Mycena albidolilacea</name>
    <dbReference type="NCBI Taxonomy" id="1033008"/>
    <lineage>
        <taxon>Eukaryota</taxon>
        <taxon>Fungi</taxon>
        <taxon>Dikarya</taxon>
        <taxon>Basidiomycota</taxon>
        <taxon>Agaricomycotina</taxon>
        <taxon>Agaricomycetes</taxon>
        <taxon>Agaricomycetidae</taxon>
        <taxon>Agaricales</taxon>
        <taxon>Marasmiineae</taxon>
        <taxon>Mycenaceae</taxon>
        <taxon>Mycena</taxon>
    </lineage>
</organism>
<proteinExistence type="predicted"/>
<evidence type="ECO:0000313" key="3">
    <source>
        <dbReference type="Proteomes" id="UP001218218"/>
    </source>
</evidence>
<keyword evidence="3" id="KW-1185">Reference proteome</keyword>
<comment type="caution">
    <text evidence="2">The sequence shown here is derived from an EMBL/GenBank/DDBJ whole genome shotgun (WGS) entry which is preliminary data.</text>
</comment>